<dbReference type="PANTHER" id="PTHR35253:SF1">
    <property type="entry name" value="COILED-COIL DOMAIN-CONTAINING PROTEIN 152"/>
    <property type="match status" value="1"/>
</dbReference>
<protein>
    <recommendedName>
        <fullName evidence="4">Coiled-coil domain-containing protein 152</fullName>
    </recommendedName>
</protein>
<gene>
    <name evidence="2" type="ORF">GDO86_002450</name>
</gene>
<dbReference type="PANTHER" id="PTHR35253">
    <property type="entry name" value="COILED-COIL DOMAIN-CONTAINING PROTEIN 152"/>
    <property type="match status" value="1"/>
</dbReference>
<proteinExistence type="predicted"/>
<evidence type="ECO:0000256" key="1">
    <source>
        <dbReference type="SAM" id="Coils"/>
    </source>
</evidence>
<dbReference type="OrthoDB" id="10053382at2759"/>
<organism evidence="2 3">
    <name type="scientific">Hymenochirus boettgeri</name>
    <name type="common">Congo dwarf clawed frog</name>
    <dbReference type="NCBI Taxonomy" id="247094"/>
    <lineage>
        <taxon>Eukaryota</taxon>
        <taxon>Metazoa</taxon>
        <taxon>Chordata</taxon>
        <taxon>Craniata</taxon>
        <taxon>Vertebrata</taxon>
        <taxon>Euteleostomi</taxon>
        <taxon>Amphibia</taxon>
        <taxon>Batrachia</taxon>
        <taxon>Anura</taxon>
        <taxon>Pipoidea</taxon>
        <taxon>Pipidae</taxon>
        <taxon>Pipinae</taxon>
        <taxon>Hymenochirus</taxon>
    </lineage>
</organism>
<comment type="caution">
    <text evidence="2">The sequence shown here is derived from an EMBL/GenBank/DDBJ whole genome shotgun (WGS) entry which is preliminary data.</text>
</comment>
<reference evidence="2" key="1">
    <citation type="thesis" date="2020" institute="ProQuest LLC" country="789 East Eisenhower Parkway, Ann Arbor, MI, USA">
        <title>Comparative Genomics and Chromosome Evolution.</title>
        <authorList>
            <person name="Mudd A.B."/>
        </authorList>
    </citation>
    <scope>NUCLEOTIDE SEQUENCE</scope>
    <source>
        <strain evidence="2">Female2</strain>
        <tissue evidence="2">Blood</tissue>
    </source>
</reference>
<dbReference type="InterPro" id="IPR038827">
    <property type="entry name" value="CCDC152"/>
</dbReference>
<feature type="coiled-coil region" evidence="1">
    <location>
        <begin position="138"/>
        <end position="174"/>
    </location>
</feature>
<name>A0A8T2KMM0_9PIPI</name>
<dbReference type="Proteomes" id="UP000812440">
    <property type="component" value="Chromosome 1"/>
</dbReference>
<sequence length="247" mass="29032">MKKHSCVDVDQLLESYCQIEKKFSDMNGKNSLLESQLEKTNRMWKLSHGKETDYKKECAALQKVVKGLQETIQLQCNIRDENLSLKKRISILEEELHNAHEGYKCKVDLLMSEIKSREEVYKAEMKKIHCDMSVKLKLKEEESNNLLLKKEAEIAEITKKLQNKEKEKQSEMIKQQIEFSTKLAKIQNKPEKLYPNSNTLSKNIYRMKLQHLQEEKNKEIESLCNKIKDLEKQINSGSVSLLKRKRC</sequence>
<evidence type="ECO:0000313" key="3">
    <source>
        <dbReference type="Proteomes" id="UP000812440"/>
    </source>
</evidence>
<keyword evidence="1" id="KW-0175">Coiled coil</keyword>
<evidence type="ECO:0000313" key="2">
    <source>
        <dbReference type="EMBL" id="KAG8456670.1"/>
    </source>
</evidence>
<keyword evidence="3" id="KW-1185">Reference proteome</keyword>
<accession>A0A8T2KMM0</accession>
<dbReference type="AlphaFoldDB" id="A0A8T2KMM0"/>
<evidence type="ECO:0008006" key="4">
    <source>
        <dbReference type="Google" id="ProtNLM"/>
    </source>
</evidence>
<dbReference type="EMBL" id="JAACNH010000001">
    <property type="protein sequence ID" value="KAG8456670.1"/>
    <property type="molecule type" value="Genomic_DNA"/>
</dbReference>